<protein>
    <submittedName>
        <fullName evidence="2">Uncharacterized protein</fullName>
    </submittedName>
</protein>
<reference evidence="2" key="1">
    <citation type="submission" date="2021-12" db="EMBL/GenBank/DDBJ databases">
        <title>Curvularia clavata genome.</title>
        <authorList>
            <person name="Cao Y."/>
        </authorList>
    </citation>
    <scope>NUCLEOTIDE SEQUENCE</scope>
    <source>
        <strain evidence="2">Yc1106</strain>
    </source>
</reference>
<keyword evidence="3" id="KW-1185">Reference proteome</keyword>
<dbReference type="AlphaFoldDB" id="A0A9Q8Z4Q9"/>
<organism evidence="2 3">
    <name type="scientific">Curvularia clavata</name>
    <dbReference type="NCBI Taxonomy" id="95742"/>
    <lineage>
        <taxon>Eukaryota</taxon>
        <taxon>Fungi</taxon>
        <taxon>Dikarya</taxon>
        <taxon>Ascomycota</taxon>
        <taxon>Pezizomycotina</taxon>
        <taxon>Dothideomycetes</taxon>
        <taxon>Pleosporomycetidae</taxon>
        <taxon>Pleosporales</taxon>
        <taxon>Pleosporineae</taxon>
        <taxon>Pleosporaceae</taxon>
        <taxon>Curvularia</taxon>
    </lineage>
</organism>
<feature type="signal peptide" evidence="1">
    <location>
        <begin position="1"/>
        <end position="26"/>
    </location>
</feature>
<proteinExistence type="predicted"/>
<evidence type="ECO:0000313" key="2">
    <source>
        <dbReference type="EMBL" id="USP76271.1"/>
    </source>
</evidence>
<name>A0A9Q8Z4Q9_CURCL</name>
<feature type="chain" id="PRO_5040349201" evidence="1">
    <location>
        <begin position="27"/>
        <end position="384"/>
    </location>
</feature>
<dbReference type="VEuPathDB" id="FungiDB:yc1106_03545"/>
<sequence length="384" mass="41638">MARINCLVPLASFLFVLLSKVDGGFSRPLNGNFEWDIDFNTLLEGDLGATPAVWLTSQSIVVELKAREDRDHGLRPVGQDVNGGEAGSYLASLLVTPSDSIDVTHGHETNNSAIAGDICRSLVNLPKVTGKPMIDLETLQNRVLKSILGNGFVLESTRNLCKNLVPGIEAAWEQNKCPWRDARIKIAMNSSFQKVLSAHLTDLGIGEARALRFAGELEATLRLVDSTSSLEGAFENLVRELMSNISTLVLRGSAEQSAVPSLREFTKLSDNAARRLPQGPIPVGTSQLRDADNPICIIGTFTEIAMSSLRIAADLGGRMEVAANSATSVMDHLHAATLACRSGFLETMASKNAELRRNSTTELRNAAQVMRERVDKLPLAFRKC</sequence>
<dbReference type="EMBL" id="CP089275">
    <property type="protein sequence ID" value="USP76271.1"/>
    <property type="molecule type" value="Genomic_DNA"/>
</dbReference>
<dbReference type="Proteomes" id="UP001056012">
    <property type="component" value="Chromosome 2"/>
</dbReference>
<evidence type="ECO:0000313" key="3">
    <source>
        <dbReference type="Proteomes" id="UP001056012"/>
    </source>
</evidence>
<keyword evidence="1" id="KW-0732">Signal</keyword>
<dbReference type="OrthoDB" id="3795214at2759"/>
<accession>A0A9Q8Z4Q9</accession>
<evidence type="ECO:0000256" key="1">
    <source>
        <dbReference type="SAM" id="SignalP"/>
    </source>
</evidence>
<gene>
    <name evidence="2" type="ORF">yc1106_03545</name>
</gene>